<keyword evidence="2" id="KW-1185">Reference proteome</keyword>
<proteinExistence type="predicted"/>
<protein>
    <submittedName>
        <fullName evidence="1">MBL fold metallo-hydrolase</fullName>
    </submittedName>
</protein>
<dbReference type="PANTHER" id="PTHR43546:SF3">
    <property type="entry name" value="UPF0173 METAL-DEPENDENT HYDROLASE MJ1163"/>
    <property type="match status" value="1"/>
</dbReference>
<organism evidence="1 2">
    <name type="scientific">Segatella cerevisiae</name>
    <dbReference type="NCBI Taxonomy" id="2053716"/>
    <lineage>
        <taxon>Bacteria</taxon>
        <taxon>Pseudomonadati</taxon>
        <taxon>Bacteroidota</taxon>
        <taxon>Bacteroidia</taxon>
        <taxon>Bacteroidales</taxon>
        <taxon>Prevotellaceae</taxon>
        <taxon>Segatella</taxon>
    </lineage>
</organism>
<gene>
    <name evidence="1" type="ORF">NG821_10730</name>
</gene>
<dbReference type="SUPFAM" id="SSF56281">
    <property type="entry name" value="Metallo-hydrolase/oxidoreductase"/>
    <property type="match status" value="1"/>
</dbReference>
<evidence type="ECO:0000313" key="2">
    <source>
        <dbReference type="Proteomes" id="UP001204015"/>
    </source>
</evidence>
<dbReference type="Gene3D" id="3.60.15.10">
    <property type="entry name" value="Ribonuclease Z/Hydroxyacylglutathione hydrolase-like"/>
    <property type="match status" value="1"/>
</dbReference>
<dbReference type="Pfam" id="PF13483">
    <property type="entry name" value="Lactamase_B_3"/>
    <property type="match status" value="1"/>
</dbReference>
<dbReference type="RefSeq" id="WP_252761672.1">
    <property type="nucleotide sequence ID" value="NZ_JAMXLY010000048.1"/>
</dbReference>
<evidence type="ECO:0000313" key="1">
    <source>
        <dbReference type="EMBL" id="MCO6026307.1"/>
    </source>
</evidence>
<dbReference type="EMBL" id="JAMXLY010000048">
    <property type="protein sequence ID" value="MCO6026307.1"/>
    <property type="molecule type" value="Genomic_DNA"/>
</dbReference>
<name>A0ABT1BYZ9_9BACT</name>
<dbReference type="InterPro" id="IPR036866">
    <property type="entry name" value="RibonucZ/Hydroxyglut_hydro"/>
</dbReference>
<accession>A0ABT1BYZ9</accession>
<sequence>MLMMTTACAQEYQKDTFTTKTGKKVVLTAIKHASIEINYDGKEIEVDPVSGLQPETDYSKFPKADLILITHDHFDHLDLKAISELSKAGTMIIANPASAKEIMGRSTVMKNGDHLTLGPDIRIDAVPAYNTTPGHLQFHPKGLNNGYVLTLDGLRIYIAGDTEDIPEMAQLKSIDIAFLPVNQPYTMTPEQAAKAAKMIAPKVLFPYHYSETKIQRVAQLLKGSGIDVRIRNYQ</sequence>
<comment type="caution">
    <text evidence="1">The sequence shown here is derived from an EMBL/GenBank/DDBJ whole genome shotgun (WGS) entry which is preliminary data.</text>
</comment>
<reference evidence="1 2" key="1">
    <citation type="submission" date="2022-06" db="EMBL/GenBank/DDBJ databases">
        <title>A taxonomic note on the genus Prevotella: Description of four novel genera and emended description of the genera Hallella and Xylanibacter.</title>
        <authorList>
            <person name="Hitch T.C.A."/>
        </authorList>
    </citation>
    <scope>NUCLEOTIDE SEQUENCE [LARGE SCALE GENOMIC DNA]</scope>
    <source>
        <strain evidence="1 2">DSM 100619</strain>
    </source>
</reference>
<dbReference type="InterPro" id="IPR050114">
    <property type="entry name" value="UPF0173_UPF0282_UlaG_hydrolase"/>
</dbReference>
<dbReference type="Proteomes" id="UP001204015">
    <property type="component" value="Unassembled WGS sequence"/>
</dbReference>
<dbReference type="PANTHER" id="PTHR43546">
    <property type="entry name" value="UPF0173 METAL-DEPENDENT HYDROLASE MJ1163-RELATED"/>
    <property type="match status" value="1"/>
</dbReference>